<feature type="region of interest" description="Disordered" evidence="1">
    <location>
        <begin position="475"/>
        <end position="497"/>
    </location>
</feature>
<name>A0A1Y1XKW3_9FUNG</name>
<evidence type="ECO:0000313" key="3">
    <source>
        <dbReference type="Proteomes" id="UP000193944"/>
    </source>
</evidence>
<reference evidence="2 3" key="2">
    <citation type="submission" date="2016-08" db="EMBL/GenBank/DDBJ databases">
        <title>Pervasive Adenine N6-methylation of Active Genes in Fungi.</title>
        <authorList>
            <consortium name="DOE Joint Genome Institute"/>
            <person name="Mondo S.J."/>
            <person name="Dannebaum R.O."/>
            <person name="Kuo R.C."/>
            <person name="Labutti K."/>
            <person name="Haridas S."/>
            <person name="Kuo A."/>
            <person name="Salamov A."/>
            <person name="Ahrendt S.R."/>
            <person name="Lipzen A."/>
            <person name="Sullivan W."/>
            <person name="Andreopoulos W.B."/>
            <person name="Clum A."/>
            <person name="Lindquist E."/>
            <person name="Daum C."/>
            <person name="Ramamoorthy G.K."/>
            <person name="Gryganskyi A."/>
            <person name="Culley D."/>
            <person name="Magnuson J.K."/>
            <person name="James T.Y."/>
            <person name="O'Malley M.A."/>
            <person name="Stajich J.E."/>
            <person name="Spatafora J.W."/>
            <person name="Visel A."/>
            <person name="Grigoriev I.V."/>
        </authorList>
    </citation>
    <scope>NUCLEOTIDE SEQUENCE [LARGE SCALE GENOMIC DNA]</scope>
    <source>
        <strain evidence="2 3">S4</strain>
    </source>
</reference>
<sequence>MKDEKLNINSIDFKELKKNLFPLMKLFKKINKGKKKGLNSNDDIKNIRKKIEFLTRNSNILLHEKYKFLYASLCLLQIQNNSYLNELKNSNKKKRLRSEEENGEDEGEEQEKDNSIKTNKKGKFDSNVKEKNNNNNNNNNNLKQGVAENDDILENIILKNSKKKKTKKKNSNPEVENIKHLIDVTEFVKYCKQKPFKNNTLFPTLPLKSSEEDSLSLFSRLEDATDEKMEDILNNYTTRNKEFYNKCWEDLQKIKELENEDEDEDEDDEDDERDISHSKIIDENLDYSDKQKKGKGKEKETDDDINNDDSQDQNIKKNKDKDKDKDKNKNKNQDMDMDELFLNDFLLSSSSDDDDDVEGQFGTYTDYIPNQVYRSRIWTDGIMDRFQHLMKEKDEEMKQKPKRIKVCTECISKFHNILDYIPCSGQTPCERCKRLGLICYYPFVKRVNNTRNRFGNLYRLKTNVNNPMTQQEYNERLETEEENNNNNRYDDGGDGVENRTTTYKKLLNDAHIIGDREDYLNYKENVKFNYWTKNNKKNNLISNHLKSQFESYQKEIEKEQENIKNGKKPFLGKSNSKIPTSELLDALHYCVSKRSSLEKQNENMIYKYNSSALITLGILYEEIIKYEVEKFNKPGYYQ</sequence>
<dbReference type="AlphaFoldDB" id="A0A1Y1XKW3"/>
<comment type="caution">
    <text evidence="2">The sequence shown here is derived from an EMBL/GenBank/DDBJ whole genome shotgun (WGS) entry which is preliminary data.</text>
</comment>
<feature type="compositionally biased region" description="Acidic residues" evidence="1">
    <location>
        <begin position="258"/>
        <end position="273"/>
    </location>
</feature>
<feature type="compositionally biased region" description="Basic and acidic residues" evidence="1">
    <location>
        <begin position="122"/>
        <end position="132"/>
    </location>
</feature>
<feature type="region of interest" description="Disordered" evidence="1">
    <location>
        <begin position="91"/>
        <end position="146"/>
    </location>
</feature>
<feature type="region of interest" description="Disordered" evidence="1">
    <location>
        <begin position="257"/>
        <end position="334"/>
    </location>
</feature>
<dbReference type="EMBL" id="MCFG01000021">
    <property type="protein sequence ID" value="ORX86400.1"/>
    <property type="molecule type" value="Genomic_DNA"/>
</dbReference>
<reference evidence="2 3" key="1">
    <citation type="submission" date="2016-08" db="EMBL/GenBank/DDBJ databases">
        <title>A Parts List for Fungal Cellulosomes Revealed by Comparative Genomics.</title>
        <authorList>
            <consortium name="DOE Joint Genome Institute"/>
            <person name="Haitjema C.H."/>
            <person name="Gilmore S.P."/>
            <person name="Henske J.K."/>
            <person name="Solomon K.V."/>
            <person name="De Groot R."/>
            <person name="Kuo A."/>
            <person name="Mondo S.J."/>
            <person name="Salamov A.A."/>
            <person name="Labutti K."/>
            <person name="Zhao Z."/>
            <person name="Chiniquy J."/>
            <person name="Barry K."/>
            <person name="Brewer H.M."/>
            <person name="Purvine S.O."/>
            <person name="Wright A.T."/>
            <person name="Boxma B."/>
            <person name="Van Alen T."/>
            <person name="Hackstein J.H."/>
            <person name="Baker S.E."/>
            <person name="Grigoriev I.V."/>
            <person name="O'Malley M.A."/>
        </authorList>
    </citation>
    <scope>NUCLEOTIDE SEQUENCE [LARGE SCALE GENOMIC DNA]</scope>
    <source>
        <strain evidence="2 3">S4</strain>
    </source>
</reference>
<proteinExistence type="predicted"/>
<accession>A0A1Y1XKW3</accession>
<feature type="compositionally biased region" description="Acidic residues" evidence="1">
    <location>
        <begin position="101"/>
        <end position="111"/>
    </location>
</feature>
<gene>
    <name evidence="2" type="ORF">BCR32DRAFT_264939</name>
</gene>
<dbReference type="OrthoDB" id="3266505at2759"/>
<dbReference type="Proteomes" id="UP000193944">
    <property type="component" value="Unassembled WGS sequence"/>
</dbReference>
<feature type="compositionally biased region" description="Basic and acidic residues" evidence="1">
    <location>
        <begin position="314"/>
        <end position="334"/>
    </location>
</feature>
<organism evidence="2 3">
    <name type="scientific">Anaeromyces robustus</name>
    <dbReference type="NCBI Taxonomy" id="1754192"/>
    <lineage>
        <taxon>Eukaryota</taxon>
        <taxon>Fungi</taxon>
        <taxon>Fungi incertae sedis</taxon>
        <taxon>Chytridiomycota</taxon>
        <taxon>Chytridiomycota incertae sedis</taxon>
        <taxon>Neocallimastigomycetes</taxon>
        <taxon>Neocallimastigales</taxon>
        <taxon>Neocallimastigaceae</taxon>
        <taxon>Anaeromyces</taxon>
    </lineage>
</organism>
<evidence type="ECO:0000313" key="2">
    <source>
        <dbReference type="EMBL" id="ORX86400.1"/>
    </source>
</evidence>
<keyword evidence="3" id="KW-1185">Reference proteome</keyword>
<feature type="compositionally biased region" description="Acidic residues" evidence="1">
    <location>
        <begin position="301"/>
        <end position="311"/>
    </location>
</feature>
<feature type="compositionally biased region" description="Basic and acidic residues" evidence="1">
    <location>
        <begin position="274"/>
        <end position="291"/>
    </location>
</feature>
<protein>
    <submittedName>
        <fullName evidence="2">Uncharacterized protein</fullName>
    </submittedName>
</protein>
<evidence type="ECO:0000256" key="1">
    <source>
        <dbReference type="SAM" id="MobiDB-lite"/>
    </source>
</evidence>